<name>A0ABR1V7K4_9PEZI</name>
<keyword evidence="9" id="KW-1185">Reference proteome</keyword>
<evidence type="ECO:0000256" key="6">
    <source>
        <dbReference type="SAM" id="MobiDB-lite"/>
    </source>
</evidence>
<feature type="compositionally biased region" description="Gly residues" evidence="6">
    <location>
        <begin position="557"/>
        <end position="593"/>
    </location>
</feature>
<comment type="subcellular location">
    <subcellularLocation>
        <location evidence="1">Nucleus</location>
    </subcellularLocation>
</comment>
<feature type="region of interest" description="Disordered" evidence="6">
    <location>
        <begin position="144"/>
        <end position="167"/>
    </location>
</feature>
<comment type="caution">
    <text evidence="8">The sequence shown here is derived from an EMBL/GenBank/DDBJ whole genome shotgun (WGS) entry which is preliminary data.</text>
</comment>
<dbReference type="Proteomes" id="UP001433268">
    <property type="component" value="Unassembled WGS sequence"/>
</dbReference>
<dbReference type="PANTHER" id="PTHR31845:SF32">
    <property type="entry name" value="MISCELLANEOUS ZN(II)2CYS6 TRANSCRIPTION FACTOR (EUROFUNG)-RELATED"/>
    <property type="match status" value="1"/>
</dbReference>
<dbReference type="InterPro" id="IPR051089">
    <property type="entry name" value="prtT"/>
</dbReference>
<keyword evidence="2" id="KW-0805">Transcription regulation</keyword>
<dbReference type="PANTHER" id="PTHR31845">
    <property type="entry name" value="FINGER DOMAIN PROTEIN, PUTATIVE-RELATED"/>
    <property type="match status" value="1"/>
</dbReference>
<sequence>MDPVPVPPQSSKQTQSVPYGQACSNCSHAKCRCIPQSSGVCERCQRLKKVCTPAPNVRKRKPKNQASTSKRARIEEKLDDLVSLLQSQNAAKALTDLGGSGRTNVSSPASQPWPPSASVEPDVDLSCTGSGLPAAGLPPCPMPGPEVSGLRGSGLPPHNASSYDTPESLTDGADIGGLSYAEAEVVLQTFRTKRLRHFPILYLPPEMTAQDLWRERPFLWLVIRAVCSRSVKEQNVLADRIRQTIARKTIVDCDRDLDMLQGLLVFLGWCAYFSYGKPFLCTFDLRITRPAREDMIAHPYMNCFTAYTWRNGPKGLNIPPPSNETRRALLACFIICTNICSFMKFDVVQWSPPLSDCMTKLAESRETPADEVLIALAKIGKVSEDVSRQFKGPEDREKAAPPYLLVKAFLDSLQQVKEGFSPEVLQNDVVITNIQSTRILIYELAVSHQPPSVYSGFEYRRIEYLHACLQATKSYLDNFRVLDAASIPMCCSSILFHFACTMKVLYRLLLLEDPGWDRAAARKEADIVYYLEQAAAKFEQAHQVAGIDNADSEGDLSRGGGGAAGGGGMAQGAGAGGQPGVSGAAGAGGGPPGGHHSVDTMLMESMEDNWLSEMFLTWEGS</sequence>
<keyword evidence="3" id="KW-0238">DNA-binding</keyword>
<evidence type="ECO:0000256" key="4">
    <source>
        <dbReference type="ARBA" id="ARBA00023163"/>
    </source>
</evidence>
<dbReference type="InterPro" id="IPR001138">
    <property type="entry name" value="Zn2Cys6_DnaBD"/>
</dbReference>
<dbReference type="InterPro" id="IPR036864">
    <property type="entry name" value="Zn2-C6_fun-type_DNA-bd_sf"/>
</dbReference>
<feature type="region of interest" description="Disordered" evidence="6">
    <location>
        <begin position="549"/>
        <end position="599"/>
    </location>
</feature>
<dbReference type="GeneID" id="92051291"/>
<dbReference type="RefSeq" id="XP_066663923.1">
    <property type="nucleotide sequence ID" value="XM_066818231.1"/>
</dbReference>
<evidence type="ECO:0000256" key="3">
    <source>
        <dbReference type="ARBA" id="ARBA00023125"/>
    </source>
</evidence>
<evidence type="ECO:0000313" key="9">
    <source>
        <dbReference type="Proteomes" id="UP001433268"/>
    </source>
</evidence>
<evidence type="ECO:0000256" key="2">
    <source>
        <dbReference type="ARBA" id="ARBA00023015"/>
    </source>
</evidence>
<organism evidence="8 9">
    <name type="scientific">Apiospora hydei</name>
    <dbReference type="NCBI Taxonomy" id="1337664"/>
    <lineage>
        <taxon>Eukaryota</taxon>
        <taxon>Fungi</taxon>
        <taxon>Dikarya</taxon>
        <taxon>Ascomycota</taxon>
        <taxon>Pezizomycotina</taxon>
        <taxon>Sordariomycetes</taxon>
        <taxon>Xylariomycetidae</taxon>
        <taxon>Amphisphaeriales</taxon>
        <taxon>Apiosporaceae</taxon>
        <taxon>Apiospora</taxon>
    </lineage>
</organism>
<accession>A0ABR1V7K4</accession>
<feature type="region of interest" description="Disordered" evidence="6">
    <location>
        <begin position="95"/>
        <end position="122"/>
    </location>
</feature>
<dbReference type="Gene3D" id="4.10.240.10">
    <property type="entry name" value="Zn(2)-C6 fungal-type DNA-binding domain"/>
    <property type="match status" value="1"/>
</dbReference>
<keyword evidence="5" id="KW-0539">Nucleus</keyword>
<evidence type="ECO:0000313" key="8">
    <source>
        <dbReference type="EMBL" id="KAK8067170.1"/>
    </source>
</evidence>
<gene>
    <name evidence="8" type="ORF">PG997_013917</name>
</gene>
<reference evidence="8 9" key="1">
    <citation type="submission" date="2023-01" db="EMBL/GenBank/DDBJ databases">
        <title>Analysis of 21 Apiospora genomes using comparative genomics revels a genus with tremendous synthesis potential of carbohydrate active enzymes and secondary metabolites.</title>
        <authorList>
            <person name="Sorensen T."/>
        </authorList>
    </citation>
    <scope>NUCLEOTIDE SEQUENCE [LARGE SCALE GENOMIC DNA]</scope>
    <source>
        <strain evidence="8 9">CBS 114990</strain>
    </source>
</reference>
<evidence type="ECO:0000256" key="5">
    <source>
        <dbReference type="ARBA" id="ARBA00023242"/>
    </source>
</evidence>
<protein>
    <recommendedName>
        <fullName evidence="7">Zn(2)-C6 fungal-type domain-containing protein</fullName>
    </recommendedName>
</protein>
<feature type="domain" description="Zn(2)-C6 fungal-type" evidence="7">
    <location>
        <begin position="22"/>
        <end position="51"/>
    </location>
</feature>
<dbReference type="PROSITE" id="PS00463">
    <property type="entry name" value="ZN2_CY6_FUNGAL_1"/>
    <property type="match status" value="1"/>
</dbReference>
<keyword evidence="4" id="KW-0804">Transcription</keyword>
<proteinExistence type="predicted"/>
<dbReference type="EMBL" id="JAQQWN010000009">
    <property type="protein sequence ID" value="KAK8067170.1"/>
    <property type="molecule type" value="Genomic_DNA"/>
</dbReference>
<evidence type="ECO:0000256" key="1">
    <source>
        <dbReference type="ARBA" id="ARBA00004123"/>
    </source>
</evidence>
<evidence type="ECO:0000259" key="7">
    <source>
        <dbReference type="PROSITE" id="PS00463"/>
    </source>
</evidence>